<evidence type="ECO:0000313" key="1">
    <source>
        <dbReference type="EnsemblPlants" id="AVESA.00010b.r2.7DG1336020.1.CDS"/>
    </source>
</evidence>
<reference evidence="1" key="1">
    <citation type="submission" date="2021-05" db="EMBL/GenBank/DDBJ databases">
        <authorList>
            <person name="Scholz U."/>
            <person name="Mascher M."/>
            <person name="Fiebig A."/>
        </authorList>
    </citation>
    <scope>NUCLEOTIDE SEQUENCE [LARGE SCALE GENOMIC DNA]</scope>
</reference>
<dbReference type="Proteomes" id="UP001732700">
    <property type="component" value="Chromosome 7D"/>
</dbReference>
<sequence>MSATRSELQIMVPQLQDPGDDLYQVSLLRQRVSTREPFAAGSFILEANAYSAAPGDLVDGHGDLGRDLGDGNGKAWYFCSRAEYYKTAGSRRRKRKVGGGAGETCWNVERGVSILGPDKKSVAHKRTLSYVEKIKNPPGSPKPFRNKSLGWIMVEIELEQQEDVGPDQQLVLCKIYESPGPPRTGDNMPCTPAPAASAEASTSSSAACDDRRQVTTESKTSLDHNLRFPVAAQSRKPSPSCFKPGTHLRRAMLGGETTSGIAIVKKGSITAAALAVPPVVMKFGGSSMKSADHMKEMAKLVFSSPVGGGNLVAVLSAAGNTTTNLLVAAGKALSCRAKEASEICELVITKEMHFRLIDGLGLDRSIVSGSLDELERVFMGIAVMKELTSKTRDYLVSFGENVSTRIFLAYLNIIGKGTCQEWESYAVNTFGRGGANLTATTIAKEMGAREIQVWKDVDGVLTCDPTVCVNARPLPYLTFDEAVELGLFGRQSRQLAVEGGISIKVKNLYNPHVPGTVITETRDMSKSELTSIVLRSNITVLNIESTRMVDQSVFLAMSFSIFGNVGISVECVTISEGKISLIVVPPKLSSRELFQLELDNVVEELKKNSVVDRLKDRSVISLVGNAQMSAIILVKALNILLSTNVEVQKFSQGSSKVMNISFVVDNNKGEDCARALHSEFFEKGFVPEVQGVDPELNGYPGQAPESSQAAAARSGNKRKAEDHHPEAPPSVRQEQADTGPDGTDETEPQLFSNNDPTAIGGDPHPPDGALDDFYHSILNNTGIEPVRVDVVTDLTEQANNIALSDIQRLLFHEEEEDTTLVADNTDKDPDREWAHLLAQPEPQVLEEAAEGDNGLGALLEAFSPDELLGPSDEDMPCPAPPVFVPS</sequence>
<keyword evidence="2" id="KW-1185">Reference proteome</keyword>
<organism evidence="1 2">
    <name type="scientific">Avena sativa</name>
    <name type="common">Oat</name>
    <dbReference type="NCBI Taxonomy" id="4498"/>
    <lineage>
        <taxon>Eukaryota</taxon>
        <taxon>Viridiplantae</taxon>
        <taxon>Streptophyta</taxon>
        <taxon>Embryophyta</taxon>
        <taxon>Tracheophyta</taxon>
        <taxon>Spermatophyta</taxon>
        <taxon>Magnoliopsida</taxon>
        <taxon>Liliopsida</taxon>
        <taxon>Poales</taxon>
        <taxon>Poaceae</taxon>
        <taxon>BOP clade</taxon>
        <taxon>Pooideae</taxon>
        <taxon>Poodae</taxon>
        <taxon>Poeae</taxon>
        <taxon>Poeae Chloroplast Group 1 (Aveneae type)</taxon>
        <taxon>Aveninae</taxon>
        <taxon>Avena</taxon>
    </lineage>
</organism>
<reference evidence="1" key="2">
    <citation type="submission" date="2025-09" db="UniProtKB">
        <authorList>
            <consortium name="EnsemblPlants"/>
        </authorList>
    </citation>
    <scope>IDENTIFICATION</scope>
</reference>
<evidence type="ECO:0000313" key="2">
    <source>
        <dbReference type="Proteomes" id="UP001732700"/>
    </source>
</evidence>
<accession>A0ACD6AD35</accession>
<dbReference type="EnsemblPlants" id="AVESA.00010b.r2.7DG1336020.1">
    <property type="protein sequence ID" value="AVESA.00010b.r2.7DG1336020.1.CDS"/>
    <property type="gene ID" value="AVESA.00010b.r2.7DG1336020"/>
</dbReference>
<proteinExistence type="predicted"/>
<name>A0ACD6AD35_AVESA</name>
<protein>
    <submittedName>
        <fullName evidence="1">Uncharacterized protein</fullName>
    </submittedName>
</protein>